<comment type="similarity">
    <text evidence="3 12 13">Belongs to the DapA family.</text>
</comment>
<evidence type="ECO:0000256" key="2">
    <source>
        <dbReference type="ARBA" id="ARBA00005120"/>
    </source>
</evidence>
<keyword evidence="6 12" id="KW-0028">Amino-acid biosynthesis</keyword>
<feature type="site" description="Part of a proton relay during catalysis" evidence="12">
    <location>
        <position position="107"/>
    </location>
</feature>
<evidence type="ECO:0000256" key="11">
    <source>
        <dbReference type="ARBA" id="ARBA00047836"/>
    </source>
</evidence>
<comment type="subcellular location">
    <subcellularLocation>
        <location evidence="12">Cytoplasm</location>
    </subcellularLocation>
</comment>
<evidence type="ECO:0000256" key="12">
    <source>
        <dbReference type="HAMAP-Rule" id="MF_00418"/>
    </source>
</evidence>
<dbReference type="PROSITE" id="PS00666">
    <property type="entry name" value="DHDPS_2"/>
    <property type="match status" value="1"/>
</dbReference>
<feature type="active site" description="Schiff-base intermediate with substrate" evidence="12">
    <location>
        <position position="161"/>
    </location>
</feature>
<evidence type="ECO:0000256" key="13">
    <source>
        <dbReference type="PIRNR" id="PIRNR001365"/>
    </source>
</evidence>
<keyword evidence="15" id="KW-1185">Reference proteome</keyword>
<name>A0ABR5Z2K5_9GAMM</name>
<evidence type="ECO:0000256" key="8">
    <source>
        <dbReference type="ARBA" id="ARBA00023154"/>
    </source>
</evidence>
<evidence type="ECO:0000256" key="5">
    <source>
        <dbReference type="ARBA" id="ARBA00022490"/>
    </source>
</evidence>
<comment type="function">
    <text evidence="1 12">Catalyzes the condensation of (S)-aspartate-beta-semialdehyde [(S)-ASA] and pyruvate to 4-hydroxy-tetrahydrodipicolinate (HTPA).</text>
</comment>
<dbReference type="RefSeq" id="WP_181071469.1">
    <property type="nucleotide sequence ID" value="NZ_JAAMRF010000006.1"/>
</dbReference>
<dbReference type="CDD" id="cd00950">
    <property type="entry name" value="DHDPS"/>
    <property type="match status" value="1"/>
</dbReference>
<dbReference type="GO" id="GO:0008840">
    <property type="term" value="F:4-hydroxy-tetrahydrodipicolinate synthase activity"/>
    <property type="evidence" value="ECO:0007669"/>
    <property type="project" value="UniProtKB-EC"/>
</dbReference>
<evidence type="ECO:0000256" key="7">
    <source>
        <dbReference type="ARBA" id="ARBA00022915"/>
    </source>
</evidence>
<dbReference type="Gene3D" id="3.20.20.70">
    <property type="entry name" value="Aldolase class I"/>
    <property type="match status" value="1"/>
</dbReference>
<reference evidence="14 15" key="1">
    <citation type="submission" date="2020-02" db="EMBL/GenBank/DDBJ databases">
        <title>Synteny-based analysis reveals conserved mechanism for high triclosan tolerance in Pseudomonas, as well as instances of horizontal transfer.</title>
        <authorList>
            <person name="Mcfarland A.G."/>
            <person name="Bertucci H.K."/>
            <person name="Litmann E."/>
            <person name="Shen J."/>
            <person name="Huttenhower C."/>
            <person name="Hartmann E.M."/>
        </authorList>
    </citation>
    <scope>NUCLEOTIDE SEQUENCE [LARGE SCALE GENOMIC DNA]</scope>
    <source>
        <strain evidence="14 15">115A1</strain>
    </source>
</reference>
<feature type="binding site" evidence="12">
    <location>
        <position position="45"/>
    </location>
    <ligand>
        <name>pyruvate</name>
        <dbReference type="ChEBI" id="CHEBI:15361"/>
    </ligand>
</feature>
<evidence type="ECO:0000256" key="3">
    <source>
        <dbReference type="ARBA" id="ARBA00007592"/>
    </source>
</evidence>
<keyword evidence="10 12" id="KW-0704">Schiff base</keyword>
<dbReference type="InterPro" id="IPR020624">
    <property type="entry name" value="Schiff_base-form_aldolases_CS"/>
</dbReference>
<evidence type="ECO:0000256" key="6">
    <source>
        <dbReference type="ARBA" id="ARBA00022605"/>
    </source>
</evidence>
<keyword evidence="7 12" id="KW-0220">Diaminopimelate biosynthesis</keyword>
<evidence type="ECO:0000313" key="14">
    <source>
        <dbReference type="EMBL" id="MBA1274422.1"/>
    </source>
</evidence>
<dbReference type="InterPro" id="IPR020625">
    <property type="entry name" value="Schiff_base-form_aldolases_AS"/>
</dbReference>
<evidence type="ECO:0000256" key="10">
    <source>
        <dbReference type="ARBA" id="ARBA00023270"/>
    </source>
</evidence>
<comment type="caution">
    <text evidence="14">The sequence shown here is derived from an EMBL/GenBank/DDBJ whole genome shotgun (WGS) entry which is preliminary data.</text>
</comment>
<dbReference type="NCBIfam" id="TIGR00674">
    <property type="entry name" value="dapA"/>
    <property type="match status" value="1"/>
</dbReference>
<dbReference type="InterPro" id="IPR013785">
    <property type="entry name" value="Aldolase_TIM"/>
</dbReference>
<comment type="catalytic activity">
    <reaction evidence="11 12">
        <text>L-aspartate 4-semialdehyde + pyruvate = (2S,4S)-4-hydroxy-2,3,4,5-tetrahydrodipicolinate + H2O + H(+)</text>
        <dbReference type="Rhea" id="RHEA:34171"/>
        <dbReference type="ChEBI" id="CHEBI:15361"/>
        <dbReference type="ChEBI" id="CHEBI:15377"/>
        <dbReference type="ChEBI" id="CHEBI:15378"/>
        <dbReference type="ChEBI" id="CHEBI:67139"/>
        <dbReference type="ChEBI" id="CHEBI:537519"/>
        <dbReference type="EC" id="4.3.3.7"/>
    </reaction>
</comment>
<feature type="site" description="Part of a proton relay during catalysis" evidence="12">
    <location>
        <position position="44"/>
    </location>
</feature>
<dbReference type="PROSITE" id="PS00665">
    <property type="entry name" value="DHDPS_1"/>
    <property type="match status" value="1"/>
</dbReference>
<dbReference type="Pfam" id="PF00701">
    <property type="entry name" value="DHDPS"/>
    <property type="match status" value="1"/>
</dbReference>
<gene>
    <name evidence="12" type="primary">dapA</name>
    <name evidence="14" type="ORF">G7026_13750</name>
</gene>
<dbReference type="PANTHER" id="PTHR12128:SF66">
    <property type="entry name" value="4-HYDROXY-2-OXOGLUTARATE ALDOLASE, MITOCHONDRIAL"/>
    <property type="match status" value="1"/>
</dbReference>
<comment type="caution">
    <text evidence="12">Was originally thought to be a dihydrodipicolinate synthase (DHDPS), catalyzing the condensation of (S)-aspartate-beta-semialdehyde [(S)-ASA] and pyruvate to dihydrodipicolinate (DHDP). However, it was shown in E.coli that the product of the enzymatic reaction is not dihydrodipicolinate but in fact (4S)-4-hydroxy-2,3,4,5-tetrahydro-(2S)-dipicolinic acid (HTPA), and that the consecutive dehydration reaction leading to DHDP is not spontaneous but catalyzed by DapB.</text>
</comment>
<dbReference type="HAMAP" id="MF_00418">
    <property type="entry name" value="DapA"/>
    <property type="match status" value="1"/>
</dbReference>
<dbReference type="PANTHER" id="PTHR12128">
    <property type="entry name" value="DIHYDRODIPICOLINATE SYNTHASE"/>
    <property type="match status" value="1"/>
</dbReference>
<keyword evidence="9 12" id="KW-0456">Lyase</keyword>
<dbReference type="SMART" id="SM01130">
    <property type="entry name" value="DHDPS"/>
    <property type="match status" value="1"/>
</dbReference>
<comment type="subunit">
    <text evidence="12">Homotetramer; dimer of dimers.</text>
</comment>
<sequence>MIAGSMVALVTPMDAQGGLDWDSLSKLVDFHLQEGTNAIVAVGTTGESATLDVSEHIEVIRRVVGQVNGRIPVIAGTGANSTREAVELTENAKTAGADACLLVTPYYNKPTQEGLYLHFRHIAEAVAIPQILYNVPGRTACDMLPETVERLSKVSNIIGIKEATGDLGRARDILDRVAQDFLVYSGDDATAVELMLMGGKGNISVTANVAPRAMSDLCAAAMAGDAETARAIHQRLMPLHQQLFIEANPIPVKWALHEMGLMPDGIRLPLTWLSPRCQEPLRQAMRESGVLV</sequence>
<dbReference type="InterPro" id="IPR002220">
    <property type="entry name" value="DapA-like"/>
</dbReference>
<evidence type="ECO:0000256" key="1">
    <source>
        <dbReference type="ARBA" id="ARBA00003294"/>
    </source>
</evidence>
<proteinExistence type="inferred from homology"/>
<dbReference type="InterPro" id="IPR005263">
    <property type="entry name" value="DapA"/>
</dbReference>
<keyword evidence="8 12" id="KW-0457">Lysine biosynthesis</keyword>
<evidence type="ECO:0000256" key="4">
    <source>
        <dbReference type="ARBA" id="ARBA00012086"/>
    </source>
</evidence>
<dbReference type="EC" id="4.3.3.7" evidence="4 12"/>
<evidence type="ECO:0000313" key="15">
    <source>
        <dbReference type="Proteomes" id="UP000786387"/>
    </source>
</evidence>
<dbReference type="PRINTS" id="PR00146">
    <property type="entry name" value="DHPICSNTHASE"/>
</dbReference>
<dbReference type="SUPFAM" id="SSF51569">
    <property type="entry name" value="Aldolase"/>
    <property type="match status" value="1"/>
</dbReference>
<organism evidence="14 15">
    <name type="scientific">Stutzerimonas azotifigens</name>
    <dbReference type="NCBI Taxonomy" id="291995"/>
    <lineage>
        <taxon>Bacteria</taxon>
        <taxon>Pseudomonadati</taxon>
        <taxon>Pseudomonadota</taxon>
        <taxon>Gammaproteobacteria</taxon>
        <taxon>Pseudomonadales</taxon>
        <taxon>Pseudomonadaceae</taxon>
        <taxon>Stutzerimonas</taxon>
    </lineage>
</organism>
<feature type="binding site" evidence="12">
    <location>
        <position position="203"/>
    </location>
    <ligand>
        <name>pyruvate</name>
        <dbReference type="ChEBI" id="CHEBI:15361"/>
    </ligand>
</feature>
<dbReference type="PIRSF" id="PIRSF001365">
    <property type="entry name" value="DHDPS"/>
    <property type="match status" value="1"/>
</dbReference>
<comment type="pathway">
    <text evidence="2 12">Amino-acid biosynthesis; L-lysine biosynthesis via DAP pathway; (S)-tetrahydrodipicolinate from L-aspartate: step 3/4.</text>
</comment>
<feature type="active site" description="Proton donor/acceptor" evidence="12">
    <location>
        <position position="133"/>
    </location>
</feature>
<protein>
    <recommendedName>
        <fullName evidence="4 12">4-hydroxy-tetrahydrodipicolinate synthase</fullName>
        <shortName evidence="12">HTPA synthase</shortName>
        <ecNumber evidence="4 12">4.3.3.7</ecNumber>
    </recommendedName>
</protein>
<keyword evidence="5 12" id="KW-0963">Cytoplasm</keyword>
<dbReference type="EMBL" id="JAAMRF010000006">
    <property type="protein sequence ID" value="MBA1274422.1"/>
    <property type="molecule type" value="Genomic_DNA"/>
</dbReference>
<evidence type="ECO:0000256" key="9">
    <source>
        <dbReference type="ARBA" id="ARBA00023239"/>
    </source>
</evidence>
<dbReference type="Proteomes" id="UP000786387">
    <property type="component" value="Unassembled WGS sequence"/>
</dbReference>
<accession>A0ABR5Z2K5</accession>